<dbReference type="STRING" id="504487.JCM19538_2245"/>
<dbReference type="InterPro" id="IPR007346">
    <property type="entry name" value="Endonuclease-I"/>
</dbReference>
<dbReference type="InterPro" id="IPR044925">
    <property type="entry name" value="His-Me_finger_sf"/>
</dbReference>
<evidence type="ECO:0000256" key="2">
    <source>
        <dbReference type="ARBA" id="ARBA00022722"/>
    </source>
</evidence>
<dbReference type="PANTHER" id="PTHR33607">
    <property type="entry name" value="ENDONUCLEASE-1"/>
    <property type="match status" value="1"/>
</dbReference>
<evidence type="ECO:0000313" key="8">
    <source>
        <dbReference type="Proteomes" id="UP000030184"/>
    </source>
</evidence>
<dbReference type="PANTHER" id="PTHR33607:SF2">
    <property type="entry name" value="ENDONUCLEASE-1"/>
    <property type="match status" value="1"/>
</dbReference>
<dbReference type="GO" id="GO:0004519">
    <property type="term" value="F:endonuclease activity"/>
    <property type="evidence" value="ECO:0007669"/>
    <property type="project" value="UniProtKB-KW"/>
</dbReference>
<dbReference type="Gene3D" id="2.60.40.3440">
    <property type="match status" value="2"/>
</dbReference>
<evidence type="ECO:0000256" key="1">
    <source>
        <dbReference type="ARBA" id="ARBA00006429"/>
    </source>
</evidence>
<evidence type="ECO:0000313" key="4">
    <source>
        <dbReference type="EMBL" id="GAL66418.1"/>
    </source>
</evidence>
<dbReference type="PROSITE" id="PS51257">
    <property type="entry name" value="PROKAR_LIPOPROTEIN"/>
    <property type="match status" value="1"/>
</dbReference>
<organism evidence="4 7">
    <name type="scientific">Jejuia pallidilutea</name>
    <dbReference type="NCBI Taxonomy" id="504487"/>
    <lineage>
        <taxon>Bacteria</taxon>
        <taxon>Pseudomonadati</taxon>
        <taxon>Bacteroidota</taxon>
        <taxon>Flavobacteriia</taxon>
        <taxon>Flavobacteriales</taxon>
        <taxon>Flavobacteriaceae</taxon>
        <taxon>Jejuia</taxon>
    </lineage>
</organism>
<dbReference type="RefSeq" id="WP_042242215.1">
    <property type="nucleotide sequence ID" value="NZ_BBNR01000004.1"/>
</dbReference>
<evidence type="ECO:0000313" key="6">
    <source>
        <dbReference type="EMBL" id="GAL87882.1"/>
    </source>
</evidence>
<gene>
    <name evidence="4" type="ORF">JCM19301_2513</name>
    <name evidence="5" type="ORF">JCM19302_3861</name>
    <name evidence="6" type="ORF">JCM19538_2245</name>
</gene>
<comment type="caution">
    <text evidence="4">The sequence shown here is derived from an EMBL/GenBank/DDBJ whole genome shotgun (WGS) entry which is preliminary data.</text>
</comment>
<protein>
    <submittedName>
        <fullName evidence="4">Endonuclease I</fullName>
    </submittedName>
</protein>
<dbReference type="AlphaFoldDB" id="A0A090VQY5"/>
<keyword evidence="2" id="KW-0540">Nuclease</keyword>
<dbReference type="OrthoDB" id="9805017at2"/>
<comment type="similarity">
    <text evidence="1">Belongs to the EndA/NucM nuclease family.</text>
</comment>
<dbReference type="EMBL" id="BBNR01000004">
    <property type="protein sequence ID" value="GAL66418.1"/>
    <property type="molecule type" value="Genomic_DNA"/>
</dbReference>
<sequence length="533" mass="58380">MKKYIYVSFIVMLFACGGSEDNPIIEPPVAVNDTATTVENTPVTIDVLSNDTLKNNATLNDFSSASANSGLVREISNKLIYTPADNFIGTDTFTYTICDGLSTPNCATATVTVTVTDVGNPVAVDDAFDIVENTTNTFEILINDTLVDGALLSSINNALTNGTVILNNDNTITYTAPNGFSGEDTFTYTICDTDATPSCATATVTFNVTDEGNPTAVDDAITVVKNQVTSINEILDNDTLIDDTVLSSINDSASSGTLILNNNGTLTYEPATDFVGEDTFTYTICDDDAPTNTCATATVTISVITPVNFNIPASLTDYYRGVVFTEDSNLMKNEIELVTKSKHTTILTYAQRHQYLYNADEDLNNADNVILMYSSESRYWEEYTSGTNSYSPQTFNTEHVYPQSRLVAADAVTDLHHLRSCDATVNSDRLNYPFTDGSGIYKLVGESWFPGDEWKGDVARMILYLSIRYGETFSKVGSLELFLKWNREDPVSAFEEQRNTVIFSAQGNRNPFIDNPYLATLIWGGEAAENKWQ</sequence>
<dbReference type="eggNOG" id="COG2356">
    <property type="taxonomic scope" value="Bacteria"/>
</dbReference>
<reference evidence="8" key="1">
    <citation type="journal article" date="2014" name="Genome Announc.">
        <title>Draft Genome Sequence of Marine Flavobacterium Jejuia pallidilutea Strain 11shimoA1 and Pigmentation Mutants.</title>
        <authorList>
            <person name="Takatani N."/>
            <person name="Nakanishi M."/>
            <person name="Meirelles P."/>
            <person name="Mino S."/>
            <person name="Suda W."/>
            <person name="Oshima K."/>
            <person name="Hattori M."/>
            <person name="Ohkuma M."/>
            <person name="Hosokawa M."/>
            <person name="Miyashita K."/>
            <person name="Thompson F.L."/>
            <person name="Niwa A."/>
            <person name="Sawabe T."/>
            <person name="Sawabe T."/>
        </authorList>
    </citation>
    <scope>NUCLEOTIDE SEQUENCE [LARGE SCALE GENOMIC DNA]</scope>
    <source>
        <strain evidence="8">JCM 19538</strain>
    </source>
</reference>
<keyword evidence="4" id="KW-0255">Endonuclease</keyword>
<dbReference type="Pfam" id="PF04231">
    <property type="entry name" value="Endonuclease_1"/>
    <property type="match status" value="1"/>
</dbReference>
<dbReference type="NCBIfam" id="NF012211">
    <property type="entry name" value="tand_rpt_95"/>
    <property type="match status" value="3"/>
</dbReference>
<dbReference type="Proteomes" id="UP000029641">
    <property type="component" value="Unassembled WGS sequence"/>
</dbReference>
<dbReference type="EMBL" id="BBNS01000002">
    <property type="protein sequence ID" value="GAL69672.1"/>
    <property type="molecule type" value="Genomic_DNA"/>
</dbReference>
<keyword evidence="8" id="KW-1185">Reference proteome</keyword>
<proteinExistence type="inferred from homology"/>
<evidence type="ECO:0000313" key="5">
    <source>
        <dbReference type="EMBL" id="GAL69672.1"/>
    </source>
</evidence>
<accession>A0A090VQY5</accession>
<dbReference type="Proteomes" id="UP000030184">
    <property type="component" value="Unassembled WGS sequence"/>
</dbReference>
<dbReference type="Gene3D" id="2.60.40.2810">
    <property type="match status" value="1"/>
</dbReference>
<dbReference type="GO" id="GO:0016787">
    <property type="term" value="F:hydrolase activity"/>
    <property type="evidence" value="ECO:0007669"/>
    <property type="project" value="UniProtKB-KW"/>
</dbReference>
<dbReference type="Proteomes" id="UP000029646">
    <property type="component" value="Unassembled WGS sequence"/>
</dbReference>
<dbReference type="SUPFAM" id="SSF54060">
    <property type="entry name" value="His-Me finger endonucleases"/>
    <property type="match status" value="1"/>
</dbReference>
<dbReference type="Pfam" id="PF17963">
    <property type="entry name" value="Big_9"/>
    <property type="match status" value="3"/>
</dbReference>
<dbReference type="EMBL" id="BBNY01000001">
    <property type="protein sequence ID" value="GAL87882.1"/>
    <property type="molecule type" value="Genomic_DNA"/>
</dbReference>
<keyword evidence="3" id="KW-0378">Hydrolase</keyword>
<evidence type="ECO:0000313" key="7">
    <source>
        <dbReference type="Proteomes" id="UP000029641"/>
    </source>
</evidence>
<evidence type="ECO:0000256" key="3">
    <source>
        <dbReference type="ARBA" id="ARBA00022801"/>
    </source>
</evidence>
<name>A0A090VQY5_9FLAO</name>